<dbReference type="PROSITE" id="PS51257">
    <property type="entry name" value="PROKAR_LIPOPROTEIN"/>
    <property type="match status" value="1"/>
</dbReference>
<dbReference type="RefSeq" id="WP_006003182.1">
    <property type="nucleotide sequence ID" value="NZ_BAET01000007.1"/>
</dbReference>
<evidence type="ECO:0000313" key="2">
    <source>
        <dbReference type="EMBL" id="GAB54714.1"/>
    </source>
</evidence>
<keyword evidence="3" id="KW-1185">Reference proteome</keyword>
<reference evidence="2 3" key="2">
    <citation type="journal article" date="2017" name="Antonie Van Leeuwenhoek">
        <title>Rhizobium rhizosphaerae sp. nov., a novel species isolated from rice rhizosphere.</title>
        <authorList>
            <person name="Zhao J.J."/>
            <person name="Zhang J."/>
            <person name="Zhang R.J."/>
            <person name="Zhang C.W."/>
            <person name="Yin H.Q."/>
            <person name="Zhang X.X."/>
        </authorList>
    </citation>
    <scope>NUCLEOTIDE SEQUENCE [LARGE SCALE GENOMIC DNA]</scope>
    <source>
        <strain evidence="2 3">ACAM 611</strain>
    </source>
</reference>
<proteinExistence type="predicted"/>
<dbReference type="AlphaFoldDB" id="H5T8T7"/>
<name>H5T8T7_9ALTE</name>
<keyword evidence="1" id="KW-1133">Transmembrane helix</keyword>
<keyword evidence="1" id="KW-0812">Transmembrane</keyword>
<evidence type="ECO:0008006" key="4">
    <source>
        <dbReference type="Google" id="ProtNLM"/>
    </source>
</evidence>
<protein>
    <recommendedName>
        <fullName evidence="4">Lipoprotein</fullName>
    </recommendedName>
</protein>
<dbReference type="EMBL" id="BAET01000007">
    <property type="protein sequence ID" value="GAB54714.1"/>
    <property type="molecule type" value="Genomic_DNA"/>
</dbReference>
<keyword evidence="1" id="KW-0472">Membrane</keyword>
<organism evidence="2 3">
    <name type="scientific">Glaciecola punicea ACAM 611</name>
    <dbReference type="NCBI Taxonomy" id="1121923"/>
    <lineage>
        <taxon>Bacteria</taxon>
        <taxon>Pseudomonadati</taxon>
        <taxon>Pseudomonadota</taxon>
        <taxon>Gammaproteobacteria</taxon>
        <taxon>Alteromonadales</taxon>
        <taxon>Alteromonadaceae</taxon>
        <taxon>Glaciecola</taxon>
    </lineage>
</organism>
<reference evidence="2 3" key="1">
    <citation type="journal article" date="2012" name="J. Bacteriol.">
        <title>Genome sequence of proteorhodopsin-containing sea ice bacterium Glaciecola punicea ACAM 611T.</title>
        <authorList>
            <person name="Qin Q.-L."/>
            <person name="Xie B.-B."/>
            <person name="Shu Y.-L."/>
            <person name="Rong J.-C."/>
            <person name="Zhao D.-L."/>
            <person name="Zhang X.-Y."/>
            <person name="Chen X.-L."/>
            <person name="Zhou B.-C."/>
            <person name="Zhanga Y.-Z."/>
        </authorList>
    </citation>
    <scope>NUCLEOTIDE SEQUENCE [LARGE SCALE GENOMIC DNA]</scope>
    <source>
        <strain evidence="2 3">ACAM 611</strain>
    </source>
</reference>
<evidence type="ECO:0000313" key="3">
    <source>
        <dbReference type="Proteomes" id="UP000053586"/>
    </source>
</evidence>
<feature type="transmembrane region" description="Helical" evidence="1">
    <location>
        <begin position="12"/>
        <end position="32"/>
    </location>
</feature>
<sequence length="48" mass="5054">MKNVINVIGSILRRVLCVFIIISLAGCANMLAPQGPALQSTQITTLGN</sequence>
<accession>H5T8T7</accession>
<dbReference type="Proteomes" id="UP000053586">
    <property type="component" value="Unassembled WGS sequence"/>
</dbReference>
<comment type="caution">
    <text evidence="2">The sequence shown here is derived from an EMBL/GenBank/DDBJ whole genome shotgun (WGS) entry which is preliminary data.</text>
</comment>
<evidence type="ECO:0000256" key="1">
    <source>
        <dbReference type="SAM" id="Phobius"/>
    </source>
</evidence>
<gene>
    <name evidence="2" type="ORF">GPUN_0570</name>
</gene>